<gene>
    <name evidence="1" type="ORF">AVEN_199356_1</name>
</gene>
<organism evidence="1 2">
    <name type="scientific">Araneus ventricosus</name>
    <name type="common">Orbweaver spider</name>
    <name type="synonym">Epeira ventricosa</name>
    <dbReference type="NCBI Taxonomy" id="182803"/>
    <lineage>
        <taxon>Eukaryota</taxon>
        <taxon>Metazoa</taxon>
        <taxon>Ecdysozoa</taxon>
        <taxon>Arthropoda</taxon>
        <taxon>Chelicerata</taxon>
        <taxon>Arachnida</taxon>
        <taxon>Araneae</taxon>
        <taxon>Araneomorphae</taxon>
        <taxon>Entelegynae</taxon>
        <taxon>Araneoidea</taxon>
        <taxon>Araneidae</taxon>
        <taxon>Araneus</taxon>
    </lineage>
</organism>
<dbReference type="AlphaFoldDB" id="A0A4Y2M1X5"/>
<sequence>MNQGILYRYSPEVETEEAQLVVPFQERERECYNSIMMFQPLDTMELKGLTTKLPLDTIFQVCENTLLNILKTAPTVIVTNRVIRSQPVFLELQFMPKGLKPLLLICLDLFQRPRLVRSGFFS</sequence>
<protein>
    <submittedName>
        <fullName evidence="1">Uncharacterized protein</fullName>
    </submittedName>
</protein>
<dbReference type="OrthoDB" id="113506at2759"/>
<accession>A0A4Y2M1X5</accession>
<keyword evidence="2" id="KW-1185">Reference proteome</keyword>
<evidence type="ECO:0000313" key="2">
    <source>
        <dbReference type="Proteomes" id="UP000499080"/>
    </source>
</evidence>
<dbReference type="EMBL" id="BGPR01006634">
    <property type="protein sequence ID" value="GBN20564.1"/>
    <property type="molecule type" value="Genomic_DNA"/>
</dbReference>
<proteinExistence type="predicted"/>
<evidence type="ECO:0000313" key="1">
    <source>
        <dbReference type="EMBL" id="GBN20564.1"/>
    </source>
</evidence>
<comment type="caution">
    <text evidence="1">The sequence shown here is derived from an EMBL/GenBank/DDBJ whole genome shotgun (WGS) entry which is preliminary data.</text>
</comment>
<name>A0A4Y2M1X5_ARAVE</name>
<reference evidence="1 2" key="1">
    <citation type="journal article" date="2019" name="Sci. Rep.">
        <title>Orb-weaving spider Araneus ventricosus genome elucidates the spidroin gene catalogue.</title>
        <authorList>
            <person name="Kono N."/>
            <person name="Nakamura H."/>
            <person name="Ohtoshi R."/>
            <person name="Moran D.A.P."/>
            <person name="Shinohara A."/>
            <person name="Yoshida Y."/>
            <person name="Fujiwara M."/>
            <person name="Mori M."/>
            <person name="Tomita M."/>
            <person name="Arakawa K."/>
        </authorList>
    </citation>
    <scope>NUCLEOTIDE SEQUENCE [LARGE SCALE GENOMIC DNA]</scope>
</reference>
<dbReference type="Proteomes" id="UP000499080">
    <property type="component" value="Unassembled WGS sequence"/>
</dbReference>